<evidence type="ECO:0000256" key="1">
    <source>
        <dbReference type="ARBA" id="ARBA00004571"/>
    </source>
</evidence>
<evidence type="ECO:0000256" key="7">
    <source>
        <dbReference type="PROSITE-ProRule" id="PRU01360"/>
    </source>
</evidence>
<keyword evidence="8" id="KW-0732">Signal</keyword>
<feature type="signal peptide" evidence="8">
    <location>
        <begin position="1"/>
        <end position="20"/>
    </location>
</feature>
<dbReference type="OrthoDB" id="9768177at2"/>
<dbReference type="EMBL" id="VKKY01000001">
    <property type="protein sequence ID" value="KAA3439796.1"/>
    <property type="molecule type" value="Genomic_DNA"/>
</dbReference>
<keyword evidence="6 7" id="KW-0998">Cell outer membrane</keyword>
<dbReference type="InterPro" id="IPR037066">
    <property type="entry name" value="Plug_dom_sf"/>
</dbReference>
<dbReference type="InterPro" id="IPR023996">
    <property type="entry name" value="TonB-dep_OMP_SusC/RagA"/>
</dbReference>
<evidence type="ECO:0000313" key="10">
    <source>
        <dbReference type="EMBL" id="KAA3439796.1"/>
    </source>
</evidence>
<dbReference type="NCBIfam" id="TIGR04056">
    <property type="entry name" value="OMP_RagA_SusC"/>
    <property type="match status" value="1"/>
</dbReference>
<dbReference type="SUPFAM" id="SSF49464">
    <property type="entry name" value="Carboxypeptidase regulatory domain-like"/>
    <property type="match status" value="1"/>
</dbReference>
<dbReference type="InterPro" id="IPR008969">
    <property type="entry name" value="CarboxyPept-like_regulatory"/>
</dbReference>
<feature type="domain" description="TonB-dependent receptor plug" evidence="9">
    <location>
        <begin position="116"/>
        <end position="221"/>
    </location>
</feature>
<reference evidence="10 11" key="1">
    <citation type="submission" date="2019-07" db="EMBL/GenBank/DDBJ databases">
        <title>Rufibacter sp. nov., isolated from lake sediment.</title>
        <authorList>
            <person name="Qu J.-H."/>
        </authorList>
    </citation>
    <scope>NUCLEOTIDE SEQUENCE [LARGE SCALE GENOMIC DNA]</scope>
    <source>
        <strain evidence="10 11">NBS58-1</strain>
    </source>
</reference>
<comment type="similarity">
    <text evidence="7">Belongs to the TonB-dependent receptor family.</text>
</comment>
<evidence type="ECO:0000259" key="9">
    <source>
        <dbReference type="Pfam" id="PF07715"/>
    </source>
</evidence>
<dbReference type="Pfam" id="PF07715">
    <property type="entry name" value="Plug"/>
    <property type="match status" value="1"/>
</dbReference>
<dbReference type="NCBIfam" id="TIGR04057">
    <property type="entry name" value="SusC_RagA_signa"/>
    <property type="match status" value="1"/>
</dbReference>
<dbReference type="InterPro" id="IPR039426">
    <property type="entry name" value="TonB-dep_rcpt-like"/>
</dbReference>
<dbReference type="InterPro" id="IPR023997">
    <property type="entry name" value="TonB-dep_OMP_SusC/RagA_CS"/>
</dbReference>
<keyword evidence="4 7" id="KW-0812">Transmembrane</keyword>
<sequence>MKQPLLLFLFYLLTFHLAHAQGNITVTGRITDAGNSDPLIGASIQVRGTTLGAQTDADGNFTITNVPSDATLVVSYIGYVDQTVAVGGRTSINIQLQSSANELEQVVVVGYGVQQKRDVTGSISSVKAQEFERQSSQNPVSSIQGRVAGVQVTNSGAPGASPQVRIRGVGSAQGGVEPLYVVDGTFVSDLSFLNPADIESMEILKDASSASIYGIRAANGVVIVTTKRGKEGVTRINYNGFVGVQRVTNKLEMTDAQEYAQLYNEKNAPATIGTNFPTTDWYDEILQTANIQNHQVSASGGTEKATYSVSAGYLNQEGVVKGHEYERLTARLQSDVKLSSRLKVGYSGIFYGYKSKDIPGGIFYQAYVAPPVLPVRKANGNYGDPVDYPIGNFSNPQASLDWYNQRSNGQRVTGNAFGEWNFLNIFTFRTSLGLDYNINEYRNFTSEDSLTTIQKAQVSSLTRSRSKANSWLWENTLTFQKTFGDHELTALAGTSSQEAFNETLGGSVNGVTYETEANLYLSNGDPTTLRAFNSAGREKFLSYFGRVNYSFMGKYLLTATLRYDGSSKFPESDRYDYFPSVGLGWVVTEEAFLKNQEVLSFLKLRASWGKLGNNNVPSNITTVTVNNAPQYTTFFNGIAYPGRNVTTFAPPTLLWEVVKETDLGAEFGFLNNRLNIEVDWYDKKTEKAVFTVPLIGTSGSSSSSIIGNYASFQNRGIELAVRWNATVGTDFSYNVGANFSKNENEVTGLATGATSLAAGSLGLGGYLATISRVGLPIGSFYGYIMDGIFQTTDEIAASAQTGAKPGDFRYRDLNNDKVIDSRDQAVLGNPNPGITYGITTGFAYKNIDLQLDIQGVADRDIYNGNRNTRFGNENYDQDFYDNRWTGPGSSNTYPSANLTGNNLDPNSFYVESGDYVRIRNLQLGYTFPAPMVTRWKMQGLRIFLNAQNPITLFDYNGFSPEVGGPTPIDFGIDKNVYPLSATYNLGVNVTF</sequence>
<dbReference type="Proteomes" id="UP000324133">
    <property type="component" value="Unassembled WGS sequence"/>
</dbReference>
<keyword evidence="3 7" id="KW-1134">Transmembrane beta strand</keyword>
<feature type="chain" id="PRO_5022891311" evidence="8">
    <location>
        <begin position="21"/>
        <end position="991"/>
    </location>
</feature>
<comment type="subcellular location">
    <subcellularLocation>
        <location evidence="1 7">Cell outer membrane</location>
        <topology evidence="1 7">Multi-pass membrane protein</topology>
    </subcellularLocation>
</comment>
<evidence type="ECO:0000256" key="2">
    <source>
        <dbReference type="ARBA" id="ARBA00022448"/>
    </source>
</evidence>
<keyword evidence="11" id="KW-1185">Reference proteome</keyword>
<evidence type="ECO:0000256" key="5">
    <source>
        <dbReference type="ARBA" id="ARBA00023136"/>
    </source>
</evidence>
<dbReference type="AlphaFoldDB" id="A0A5B6TIG1"/>
<gene>
    <name evidence="10" type="ORF">FOA19_03720</name>
</gene>
<protein>
    <submittedName>
        <fullName evidence="10">TonB-dependent receptor</fullName>
    </submittedName>
</protein>
<comment type="caution">
    <text evidence="10">The sequence shown here is derived from an EMBL/GenBank/DDBJ whole genome shotgun (WGS) entry which is preliminary data.</text>
</comment>
<dbReference type="RefSeq" id="WP_149089436.1">
    <property type="nucleotide sequence ID" value="NZ_VKKY01000001.1"/>
</dbReference>
<dbReference type="InterPro" id="IPR036942">
    <property type="entry name" value="Beta-barrel_TonB_sf"/>
</dbReference>
<dbReference type="InterPro" id="IPR012910">
    <property type="entry name" value="Plug_dom"/>
</dbReference>
<dbReference type="SUPFAM" id="SSF56935">
    <property type="entry name" value="Porins"/>
    <property type="match status" value="1"/>
</dbReference>
<dbReference type="Gene3D" id="2.170.130.10">
    <property type="entry name" value="TonB-dependent receptor, plug domain"/>
    <property type="match status" value="1"/>
</dbReference>
<dbReference type="Pfam" id="PF13715">
    <property type="entry name" value="CarbopepD_reg_2"/>
    <property type="match status" value="1"/>
</dbReference>
<accession>A0A5B6TIG1</accession>
<organism evidence="10 11">
    <name type="scientific">Rufibacter hautae</name>
    <dbReference type="NCBI Taxonomy" id="2595005"/>
    <lineage>
        <taxon>Bacteria</taxon>
        <taxon>Pseudomonadati</taxon>
        <taxon>Bacteroidota</taxon>
        <taxon>Cytophagia</taxon>
        <taxon>Cytophagales</taxon>
        <taxon>Hymenobacteraceae</taxon>
        <taxon>Rufibacter</taxon>
    </lineage>
</organism>
<evidence type="ECO:0000256" key="6">
    <source>
        <dbReference type="ARBA" id="ARBA00023237"/>
    </source>
</evidence>
<keyword evidence="2 7" id="KW-0813">Transport</keyword>
<dbReference type="Gene3D" id="2.60.40.1120">
    <property type="entry name" value="Carboxypeptidase-like, regulatory domain"/>
    <property type="match status" value="1"/>
</dbReference>
<dbReference type="Gene3D" id="2.40.170.20">
    <property type="entry name" value="TonB-dependent receptor, beta-barrel domain"/>
    <property type="match status" value="1"/>
</dbReference>
<dbReference type="PROSITE" id="PS52016">
    <property type="entry name" value="TONB_DEPENDENT_REC_3"/>
    <property type="match status" value="1"/>
</dbReference>
<evidence type="ECO:0000256" key="4">
    <source>
        <dbReference type="ARBA" id="ARBA00022692"/>
    </source>
</evidence>
<keyword evidence="10" id="KW-0675">Receptor</keyword>
<evidence type="ECO:0000256" key="3">
    <source>
        <dbReference type="ARBA" id="ARBA00022452"/>
    </source>
</evidence>
<evidence type="ECO:0000313" key="11">
    <source>
        <dbReference type="Proteomes" id="UP000324133"/>
    </source>
</evidence>
<name>A0A5B6TIG1_9BACT</name>
<evidence type="ECO:0000256" key="8">
    <source>
        <dbReference type="SAM" id="SignalP"/>
    </source>
</evidence>
<keyword evidence="5 7" id="KW-0472">Membrane</keyword>
<dbReference type="GO" id="GO:0009279">
    <property type="term" value="C:cell outer membrane"/>
    <property type="evidence" value="ECO:0007669"/>
    <property type="project" value="UniProtKB-SubCell"/>
</dbReference>
<proteinExistence type="inferred from homology"/>